<dbReference type="SFLD" id="SFLDG01212">
    <property type="entry name" value="Phytoene_synthase_like"/>
    <property type="match status" value="1"/>
</dbReference>
<reference evidence="1 2" key="1">
    <citation type="submission" date="2016-06" db="EMBL/GenBank/DDBJ databases">
        <authorList>
            <person name="Kjaerup R.B."/>
            <person name="Dalgaard T.S."/>
            <person name="Juul-Madsen H.R."/>
        </authorList>
    </citation>
    <scope>NUCLEOTIDE SEQUENCE [LARGE SCALE GENOMIC DNA]</scope>
    <source>
        <strain evidence="1">2</strain>
    </source>
</reference>
<keyword evidence="2" id="KW-1185">Reference proteome</keyword>
<dbReference type="GO" id="GO:0051996">
    <property type="term" value="F:squalene synthase [NAD(P)H] activity"/>
    <property type="evidence" value="ECO:0007669"/>
    <property type="project" value="InterPro"/>
</dbReference>
<evidence type="ECO:0000313" key="1">
    <source>
        <dbReference type="EMBL" id="SBT10383.1"/>
    </source>
</evidence>
<dbReference type="SFLD" id="SFLDG01018">
    <property type="entry name" value="Squalene/Phytoene_Synthase_Lik"/>
    <property type="match status" value="1"/>
</dbReference>
<dbReference type="PANTHER" id="PTHR31480">
    <property type="entry name" value="BIFUNCTIONAL LYCOPENE CYCLASE/PHYTOENE SYNTHASE"/>
    <property type="match status" value="1"/>
</dbReference>
<protein>
    <submittedName>
        <fullName evidence="1">Squalene synthase HpnC</fullName>
    </submittedName>
</protein>
<dbReference type="CDD" id="cd00683">
    <property type="entry name" value="Trans_IPPS_HH"/>
    <property type="match status" value="1"/>
</dbReference>
<proteinExistence type="predicted"/>
<evidence type="ECO:0000313" key="2">
    <source>
        <dbReference type="Proteomes" id="UP000199600"/>
    </source>
</evidence>
<dbReference type="InterPro" id="IPR044843">
    <property type="entry name" value="Trans_IPPS_bact-type"/>
</dbReference>
<dbReference type="InterPro" id="IPR008949">
    <property type="entry name" value="Isoprenoid_synthase_dom_sf"/>
</dbReference>
<dbReference type="GO" id="GO:0004311">
    <property type="term" value="F:geranylgeranyl diphosphate synthase activity"/>
    <property type="evidence" value="ECO:0007669"/>
    <property type="project" value="InterPro"/>
</dbReference>
<dbReference type="Gene3D" id="1.10.600.10">
    <property type="entry name" value="Farnesyl Diphosphate Synthase"/>
    <property type="match status" value="1"/>
</dbReference>
<dbReference type="InterPro" id="IPR033904">
    <property type="entry name" value="Trans_IPPS_HH"/>
</dbReference>
<organism evidence="1 2">
    <name type="scientific">Candidatus Propionivibrio aalborgensis</name>
    <dbReference type="NCBI Taxonomy" id="1860101"/>
    <lineage>
        <taxon>Bacteria</taxon>
        <taxon>Pseudomonadati</taxon>
        <taxon>Pseudomonadota</taxon>
        <taxon>Betaproteobacteria</taxon>
        <taxon>Rhodocyclales</taxon>
        <taxon>Rhodocyclaceae</taxon>
        <taxon>Propionivibrio</taxon>
    </lineage>
</organism>
<dbReference type="GO" id="GO:0016114">
    <property type="term" value="P:terpenoid biosynthetic process"/>
    <property type="evidence" value="ECO:0007669"/>
    <property type="project" value="UniProtKB-ARBA"/>
</dbReference>
<sequence>MCLYCQPLAPERQLASQKQPGPNLASRAPDMHVTNTLSAMPVDHYENFPVASILLPKRLRRPIEAIYRFARGADDIADEGNASDAERLRALAVYGAELERIECGEHPATHEFKELADVIHEWRLPLQLFRDLLDAFAQDVVKKRYADFAELLDYCRRSANPVGRLLVHLVDEASEENLQHSDCICTALQLINFWQDIAIDWQKDRIYLPQSDLASFHIDEAQVGEHRWSNDWAALLDFQTERARNLMREGAPLVHQLPGRLGWEIRLTVQGGLRILEKIRHVRGDIFRHRPVLNRGDWLRMGSRALFM</sequence>
<dbReference type="Proteomes" id="UP000199600">
    <property type="component" value="Unassembled WGS sequence"/>
</dbReference>
<gene>
    <name evidence="1" type="ORF">PROAA_440006</name>
</gene>
<name>A0A1A8Y1X9_9RHOO</name>
<dbReference type="Pfam" id="PF00494">
    <property type="entry name" value="SQS_PSY"/>
    <property type="match status" value="1"/>
</dbReference>
<dbReference type="SUPFAM" id="SSF48576">
    <property type="entry name" value="Terpenoid synthases"/>
    <property type="match status" value="1"/>
</dbReference>
<dbReference type="EMBL" id="FLQY01000345">
    <property type="protein sequence ID" value="SBT10383.1"/>
    <property type="molecule type" value="Genomic_DNA"/>
</dbReference>
<dbReference type="InterPro" id="IPR017827">
    <property type="entry name" value="HSQ_synthase_HpnC"/>
</dbReference>
<dbReference type="NCBIfam" id="TIGR03464">
    <property type="entry name" value="HpnC"/>
    <property type="match status" value="1"/>
</dbReference>
<accession>A0A1A8Y1X9</accession>
<dbReference type="AlphaFoldDB" id="A0A1A8Y1X9"/>
<dbReference type="SFLD" id="SFLDS00005">
    <property type="entry name" value="Isoprenoid_Synthase_Type_I"/>
    <property type="match status" value="1"/>
</dbReference>
<dbReference type="InterPro" id="IPR002060">
    <property type="entry name" value="Squ/phyt_synthse"/>
</dbReference>